<dbReference type="Pfam" id="PF07715">
    <property type="entry name" value="Plug"/>
    <property type="match status" value="1"/>
</dbReference>
<evidence type="ECO:0000259" key="12">
    <source>
        <dbReference type="SMART" id="SM00965"/>
    </source>
</evidence>
<dbReference type="InterPro" id="IPR037066">
    <property type="entry name" value="Plug_dom_sf"/>
</dbReference>
<evidence type="ECO:0000256" key="6">
    <source>
        <dbReference type="ARBA" id="ARBA00023004"/>
    </source>
</evidence>
<keyword evidence="4" id="KW-0406">Ion transport</keyword>
<organism evidence="13 14">
    <name type="scientific">Chitinophaga silvatica</name>
    <dbReference type="NCBI Taxonomy" id="2282649"/>
    <lineage>
        <taxon>Bacteria</taxon>
        <taxon>Pseudomonadati</taxon>
        <taxon>Bacteroidota</taxon>
        <taxon>Chitinophagia</taxon>
        <taxon>Chitinophagales</taxon>
        <taxon>Chitinophagaceae</taxon>
        <taxon>Chitinophaga</taxon>
    </lineage>
</organism>
<dbReference type="NCBIfam" id="TIGR04056">
    <property type="entry name" value="OMP_RagA_SusC"/>
    <property type="match status" value="1"/>
</dbReference>
<evidence type="ECO:0000256" key="9">
    <source>
        <dbReference type="ARBA" id="ARBA00023237"/>
    </source>
</evidence>
<dbReference type="InterPro" id="IPR008969">
    <property type="entry name" value="CarboxyPept-like_regulatory"/>
</dbReference>
<gene>
    <name evidence="13" type="ORF">DVR12_04405</name>
</gene>
<comment type="subcellular location">
    <subcellularLocation>
        <location evidence="1 10">Cell outer membrane</location>
        <topology evidence="1 10">Multi-pass membrane protein</topology>
    </subcellularLocation>
</comment>
<evidence type="ECO:0000256" key="2">
    <source>
        <dbReference type="ARBA" id="ARBA00022448"/>
    </source>
</evidence>
<dbReference type="InterPro" id="IPR000531">
    <property type="entry name" value="Beta-barrel_TonB"/>
</dbReference>
<keyword evidence="8 10" id="KW-0472">Membrane</keyword>
<dbReference type="InterPro" id="IPR039426">
    <property type="entry name" value="TonB-dep_rcpt-like"/>
</dbReference>
<evidence type="ECO:0000256" key="11">
    <source>
        <dbReference type="RuleBase" id="RU003357"/>
    </source>
</evidence>
<evidence type="ECO:0000256" key="3">
    <source>
        <dbReference type="ARBA" id="ARBA00022452"/>
    </source>
</evidence>
<dbReference type="NCBIfam" id="TIGR04057">
    <property type="entry name" value="SusC_RagA_signa"/>
    <property type="match status" value="1"/>
</dbReference>
<evidence type="ECO:0000256" key="5">
    <source>
        <dbReference type="ARBA" id="ARBA00022692"/>
    </source>
</evidence>
<keyword evidence="6" id="KW-0408">Iron</keyword>
<evidence type="ECO:0000256" key="8">
    <source>
        <dbReference type="ARBA" id="ARBA00023136"/>
    </source>
</evidence>
<sequence length="1125" mass="123639">MQLVFLLKRRRTQTNNSMHLRFRPGILMFLALFSTGAISAQTVNLTVNKMPLDKVCKEIEKQTGYYFVYPKDRISQQLVSVELKNTGVQTALEKIFDGSPYQYKVVDKVVAVQAAGNRTKDVTAEIAVDTLTVTGTVSSTDGGFLQNASITTSRTKKNALSDVKGNFVLRGVERGENIQITYVGYKPKIEPVVNPIVYVVMMRAENTLDNVVVKAYGTTTKRYSTGNIVTVSGKDIQNLPVQNPLEALEGRVPGLVIARANNSPSAPFRMEVRGRNALNAQISSDPMIIIDGVPQTILNFNTGGYEGTLLKKAFVQFGLDQSGSNIGLNPLFGLNVNDIESISVLKDAEATSIYGSRGANGVILINTKKARAGVSKLDVGFSEGFTKVARYTDALNLQDYLQMRREMYQNSGVTPSKVLGSPGYAPELMIWDSTRYTDWQRYFYGGTGKYTTANLALSGGSGNNSYRISGGYSKEVSLSTVSGSDQSGNVLVSLSNTSLNNRLRTSLQSNFTTTSSNSIKVPSLWNYAPNLPDPFDSVGNINWNVLKQASINTSSFNYLKQTTSSKSNRLNSNLNIGYTLMKGLEFSAIMGYSYSNTNTESISPRSSYNIAAGESKGLHNVGNSVLINLNLEPQISYSTTIGQGNLNVLVGGTYQSTSSKNLYITSSGYSSDDYINSLSNAGTSSTFNRNAQYKYSGAFTSIGYNYAGKYIVSLSGRRDGSSKFGPNNRFGNFGAVGLGWIITEESFAQKFLPKAINYLKLRASYGTTGSDGVGDYQYLAQWGNFSGDYHSDYDGLKPNVVKLAANPSFHWQLNKKSEIGIEWELFNRFSFSADVYDNRCNNQLVGYPLASFTGFTTITANLPANVKNSGFDFAVNAQLVQTKDVRWSFNLNLNLQDNKLISYPGLENSPYKNVYKVGDPLNNNYVLKSLGIDPQTGLRMYEDANKDGKIYVNSEVLAGTADDDRIITLDMNARFNGGFGTSFSFKRWSVNTQFAFSRKYMWNTMLTIPNTNFYNTSYYSFNHRWTYPGQTDATIAKPTLTGDAQFAQSDASYQMVNLIRCTSLQLGWSAPNAFIKKMKCSSLVVGMNARNPFLITNFIGIDPENGFQGGVPPTRAITFSINASF</sequence>
<keyword evidence="9 10" id="KW-0998">Cell outer membrane</keyword>
<evidence type="ECO:0000256" key="4">
    <source>
        <dbReference type="ARBA" id="ARBA00022496"/>
    </source>
</evidence>
<evidence type="ECO:0000313" key="13">
    <source>
        <dbReference type="EMBL" id="RFS24458.1"/>
    </source>
</evidence>
<dbReference type="PROSITE" id="PS52016">
    <property type="entry name" value="TONB_DEPENDENT_REC_3"/>
    <property type="match status" value="1"/>
</dbReference>
<dbReference type="Pfam" id="PF00593">
    <property type="entry name" value="TonB_dep_Rec_b-barrel"/>
    <property type="match status" value="1"/>
</dbReference>
<dbReference type="Gene3D" id="3.55.50.30">
    <property type="match status" value="1"/>
</dbReference>
<dbReference type="EMBL" id="QPMM01000002">
    <property type="protein sequence ID" value="RFS24458.1"/>
    <property type="molecule type" value="Genomic_DNA"/>
</dbReference>
<keyword evidence="4" id="KW-0410">Iron transport</keyword>
<comment type="caution">
    <text evidence="13">The sequence shown here is derived from an EMBL/GenBank/DDBJ whole genome shotgun (WGS) entry which is preliminary data.</text>
</comment>
<dbReference type="InterPro" id="IPR023996">
    <property type="entry name" value="TonB-dep_OMP_SusC/RagA"/>
</dbReference>
<dbReference type="AlphaFoldDB" id="A0A3E1YD70"/>
<evidence type="ECO:0000256" key="7">
    <source>
        <dbReference type="ARBA" id="ARBA00023077"/>
    </source>
</evidence>
<dbReference type="OrthoDB" id="9768177at2"/>
<dbReference type="SUPFAM" id="SSF56935">
    <property type="entry name" value="Porins"/>
    <property type="match status" value="1"/>
</dbReference>
<comment type="similarity">
    <text evidence="10 11">Belongs to the TonB-dependent receptor family.</text>
</comment>
<evidence type="ECO:0000313" key="14">
    <source>
        <dbReference type="Proteomes" id="UP000260644"/>
    </source>
</evidence>
<dbReference type="SMART" id="SM00965">
    <property type="entry name" value="STN"/>
    <property type="match status" value="1"/>
</dbReference>
<keyword evidence="14" id="KW-1185">Reference proteome</keyword>
<dbReference type="GO" id="GO:0009279">
    <property type="term" value="C:cell outer membrane"/>
    <property type="evidence" value="ECO:0007669"/>
    <property type="project" value="UniProtKB-SubCell"/>
</dbReference>
<evidence type="ECO:0000256" key="10">
    <source>
        <dbReference type="PROSITE-ProRule" id="PRU01360"/>
    </source>
</evidence>
<dbReference type="SUPFAM" id="SSF49464">
    <property type="entry name" value="Carboxypeptidase regulatory domain-like"/>
    <property type="match status" value="1"/>
</dbReference>
<proteinExistence type="inferred from homology"/>
<dbReference type="InterPro" id="IPR011662">
    <property type="entry name" value="Secretin/TonB_short_N"/>
</dbReference>
<evidence type="ECO:0000256" key="1">
    <source>
        <dbReference type="ARBA" id="ARBA00004571"/>
    </source>
</evidence>
<dbReference type="Pfam" id="PF13715">
    <property type="entry name" value="CarbopepD_reg_2"/>
    <property type="match status" value="1"/>
</dbReference>
<keyword evidence="2 10" id="KW-0813">Transport</keyword>
<keyword evidence="5 10" id="KW-0812">Transmembrane</keyword>
<feature type="domain" description="Secretin/TonB short N-terminal" evidence="12">
    <location>
        <begin position="65"/>
        <end position="115"/>
    </location>
</feature>
<keyword evidence="3 10" id="KW-1134">Transmembrane beta strand</keyword>
<dbReference type="Proteomes" id="UP000260644">
    <property type="component" value="Unassembled WGS sequence"/>
</dbReference>
<dbReference type="GO" id="GO:0006826">
    <property type="term" value="P:iron ion transport"/>
    <property type="evidence" value="ECO:0007669"/>
    <property type="project" value="UniProtKB-KW"/>
</dbReference>
<name>A0A3E1YD70_9BACT</name>
<dbReference type="InterPro" id="IPR023997">
    <property type="entry name" value="TonB-dep_OMP_SusC/RagA_CS"/>
</dbReference>
<dbReference type="Gene3D" id="2.170.130.10">
    <property type="entry name" value="TonB-dependent receptor, plug domain"/>
    <property type="match status" value="1"/>
</dbReference>
<dbReference type="InterPro" id="IPR036942">
    <property type="entry name" value="Beta-barrel_TonB_sf"/>
</dbReference>
<dbReference type="RefSeq" id="WP_116974267.1">
    <property type="nucleotide sequence ID" value="NZ_QPMM01000002.1"/>
</dbReference>
<keyword evidence="7 11" id="KW-0798">TonB box</keyword>
<reference evidence="13 14" key="1">
    <citation type="submission" date="2018-07" db="EMBL/GenBank/DDBJ databases">
        <title>Chitinophaga K2CV101002-2 sp. nov., isolated from a monsoon evergreen broad-leaved forest soil.</title>
        <authorList>
            <person name="Lv Y."/>
        </authorList>
    </citation>
    <scope>NUCLEOTIDE SEQUENCE [LARGE SCALE GENOMIC DNA]</scope>
    <source>
        <strain evidence="13 14">GDMCC 1.1288</strain>
    </source>
</reference>
<dbReference type="Gene3D" id="2.40.170.20">
    <property type="entry name" value="TonB-dependent receptor, beta-barrel domain"/>
    <property type="match status" value="1"/>
</dbReference>
<dbReference type="InterPro" id="IPR012910">
    <property type="entry name" value="Plug_dom"/>
</dbReference>
<protein>
    <submittedName>
        <fullName evidence="13">SusC/RagA family TonB-linked outer membrane protein</fullName>
    </submittedName>
</protein>
<accession>A0A3E1YD70</accession>